<keyword evidence="4" id="KW-1185">Reference proteome</keyword>
<gene>
    <name evidence="3" type="ORF">PGLA1383_LOCUS43815</name>
</gene>
<feature type="compositionally biased region" description="Low complexity" evidence="2">
    <location>
        <begin position="48"/>
        <end position="60"/>
    </location>
</feature>
<feature type="compositionally biased region" description="Basic and acidic residues" evidence="2">
    <location>
        <begin position="33"/>
        <end position="47"/>
    </location>
</feature>
<organism evidence="3 4">
    <name type="scientific">Polarella glacialis</name>
    <name type="common">Dinoflagellate</name>
    <dbReference type="NCBI Taxonomy" id="89957"/>
    <lineage>
        <taxon>Eukaryota</taxon>
        <taxon>Sar</taxon>
        <taxon>Alveolata</taxon>
        <taxon>Dinophyceae</taxon>
        <taxon>Suessiales</taxon>
        <taxon>Suessiaceae</taxon>
        <taxon>Polarella</taxon>
    </lineage>
</organism>
<name>A0A813GUC4_POLGL</name>
<evidence type="ECO:0000313" key="3">
    <source>
        <dbReference type="EMBL" id="CAE8626939.1"/>
    </source>
</evidence>
<feature type="compositionally biased region" description="Polar residues" evidence="2">
    <location>
        <begin position="302"/>
        <end position="315"/>
    </location>
</feature>
<comment type="caution">
    <text evidence="3">The sequence shown here is derived from an EMBL/GenBank/DDBJ whole genome shotgun (WGS) entry which is preliminary data.</text>
</comment>
<dbReference type="AlphaFoldDB" id="A0A813GUC4"/>
<reference evidence="3" key="1">
    <citation type="submission" date="2021-02" db="EMBL/GenBank/DDBJ databases">
        <authorList>
            <person name="Dougan E. K."/>
            <person name="Rhodes N."/>
            <person name="Thang M."/>
            <person name="Chan C."/>
        </authorList>
    </citation>
    <scope>NUCLEOTIDE SEQUENCE</scope>
</reference>
<feature type="coiled-coil region" evidence="1">
    <location>
        <begin position="77"/>
        <end position="192"/>
    </location>
</feature>
<protein>
    <submittedName>
        <fullName evidence="3">Uncharacterized protein</fullName>
    </submittedName>
</protein>
<proteinExistence type="predicted"/>
<dbReference type="Proteomes" id="UP000654075">
    <property type="component" value="Unassembled WGS sequence"/>
</dbReference>
<evidence type="ECO:0000256" key="2">
    <source>
        <dbReference type="SAM" id="MobiDB-lite"/>
    </source>
</evidence>
<sequence length="376" mass="40763">ARARAEAVAELRRSAANVEEDAARAQALDVARTAEEAKSSEQLKKELSAASARRQASGAEATEIVIDAKELAAASSAAKVLEAAEAAEARYSALEEEQAQFVEELATLRFDLKETKRFQHKRVQDLEAQAKKLEGRKKRLEAERLPVRAAAPEAVTDAPSVEEQLRRLQQLNERLRAQEQEADEELKKLASSNCLLLQEGISERERCRRREGAQQEEASRIFECLDELAASEGSLLRDARQLRNRAALLQKQVAILDATATQTSLQLQEAEAAHGQTRQEEQATERRAEIIGWKLQVAETQLSGSRSGASASEIFTRQRERSGSESGGAAVVAGSSSSSSPAGTTGGAVARSLAATSAAPQGDCPRLPLREEEPMD</sequence>
<evidence type="ECO:0000313" key="4">
    <source>
        <dbReference type="Proteomes" id="UP000654075"/>
    </source>
</evidence>
<feature type="region of interest" description="Disordered" evidence="2">
    <location>
        <begin position="33"/>
        <end position="60"/>
    </location>
</feature>
<evidence type="ECO:0000256" key="1">
    <source>
        <dbReference type="SAM" id="Coils"/>
    </source>
</evidence>
<feature type="non-terminal residue" evidence="3">
    <location>
        <position position="1"/>
    </location>
</feature>
<feature type="region of interest" description="Disordered" evidence="2">
    <location>
        <begin position="302"/>
        <end position="376"/>
    </location>
</feature>
<keyword evidence="1" id="KW-0175">Coiled coil</keyword>
<accession>A0A813GUC4</accession>
<dbReference type="EMBL" id="CAJNNV010029078">
    <property type="protein sequence ID" value="CAE8626939.1"/>
    <property type="molecule type" value="Genomic_DNA"/>
</dbReference>
<feature type="coiled-coil region" evidence="1">
    <location>
        <begin position="239"/>
        <end position="287"/>
    </location>
</feature>
<feature type="compositionally biased region" description="Low complexity" evidence="2">
    <location>
        <begin position="327"/>
        <end position="359"/>
    </location>
</feature>